<dbReference type="PANTHER" id="PTHR43877">
    <property type="entry name" value="AMINOALKYLPHOSPHONATE N-ACETYLTRANSFERASE-RELATED-RELATED"/>
    <property type="match status" value="1"/>
</dbReference>
<dbReference type="Proteomes" id="UP000006666">
    <property type="component" value="Chromosome"/>
</dbReference>
<dbReference type="KEGG" id="kse:Ksed_22560"/>
<reference evidence="4 5" key="1">
    <citation type="journal article" date="2009" name="Stand. Genomic Sci.">
        <title>Complete genome sequence of Kytococcus sedentarius type strain (541).</title>
        <authorList>
            <person name="Sims D."/>
            <person name="Brettin T."/>
            <person name="Detter J.C."/>
            <person name="Han C."/>
            <person name="Lapidus A."/>
            <person name="Copeland A."/>
            <person name="Glavina Del Rio T."/>
            <person name="Nolan M."/>
            <person name="Chen F."/>
            <person name="Lucas S."/>
            <person name="Tice H."/>
            <person name="Cheng J.F."/>
            <person name="Bruce D."/>
            <person name="Goodwin L."/>
            <person name="Pitluck S."/>
            <person name="Ovchinnikova G."/>
            <person name="Pati A."/>
            <person name="Ivanova N."/>
            <person name="Mavrommatis K."/>
            <person name="Chen A."/>
            <person name="Palaniappan K."/>
            <person name="D'haeseleer P."/>
            <person name="Chain P."/>
            <person name="Bristow J."/>
            <person name="Eisen J.A."/>
            <person name="Markowitz V."/>
            <person name="Hugenholtz P."/>
            <person name="Schneider S."/>
            <person name="Goker M."/>
            <person name="Pukall R."/>
            <person name="Kyrpides N.C."/>
            <person name="Klenk H.P."/>
        </authorList>
    </citation>
    <scope>NUCLEOTIDE SEQUENCE [LARGE SCALE GENOMIC DNA]</scope>
    <source>
        <strain evidence="5">ATCC 14392 / DSM 20547 / JCM 11482 / CCUG 33030 / NBRC 15357 / NCTC 11040 / CCM 314 / 541</strain>
    </source>
</reference>
<feature type="domain" description="N-acetyltransferase" evidence="3">
    <location>
        <begin position="1"/>
        <end position="102"/>
    </location>
</feature>
<dbReference type="SUPFAM" id="SSF55729">
    <property type="entry name" value="Acyl-CoA N-acyltransferases (Nat)"/>
    <property type="match status" value="1"/>
</dbReference>
<gene>
    <name evidence="4" type="ordered locus">Ksed_22560</name>
</gene>
<sequence>MTVRPIGADEWEQVRDLRLAANRGQLIGVYVDPAHRGRGLRGRLTEAAADWTRGLGLGTLSLWVHEDNARARAAYSRLGFRPTGARVVEAMGPELQMGRALEGSS</sequence>
<dbReference type="Gene3D" id="3.40.630.30">
    <property type="match status" value="1"/>
</dbReference>
<evidence type="ECO:0000259" key="3">
    <source>
        <dbReference type="PROSITE" id="PS51186"/>
    </source>
</evidence>
<dbReference type="PROSITE" id="PS51186">
    <property type="entry name" value="GNAT"/>
    <property type="match status" value="1"/>
</dbReference>
<evidence type="ECO:0000256" key="1">
    <source>
        <dbReference type="ARBA" id="ARBA00022679"/>
    </source>
</evidence>
<dbReference type="EMBL" id="CP001686">
    <property type="protein sequence ID" value="ACV07236.1"/>
    <property type="molecule type" value="Genomic_DNA"/>
</dbReference>
<evidence type="ECO:0000313" key="4">
    <source>
        <dbReference type="EMBL" id="ACV07236.1"/>
    </source>
</evidence>
<accession>C7NLY7</accession>
<dbReference type="InterPro" id="IPR050832">
    <property type="entry name" value="Bact_Acetyltransf"/>
</dbReference>
<dbReference type="HOGENOM" id="CLU_2233008_0_0_11"/>
<evidence type="ECO:0000256" key="2">
    <source>
        <dbReference type="ARBA" id="ARBA00023315"/>
    </source>
</evidence>
<dbReference type="InterPro" id="IPR000182">
    <property type="entry name" value="GNAT_dom"/>
</dbReference>
<dbReference type="Pfam" id="PF00583">
    <property type="entry name" value="Acetyltransf_1"/>
    <property type="match status" value="1"/>
</dbReference>
<dbReference type="STRING" id="478801.Ksed_22560"/>
<dbReference type="CDD" id="cd04301">
    <property type="entry name" value="NAT_SF"/>
    <property type="match status" value="1"/>
</dbReference>
<keyword evidence="1" id="KW-0808">Transferase</keyword>
<keyword evidence="2 4" id="KW-0012">Acyltransferase</keyword>
<dbReference type="eggNOG" id="COG0456">
    <property type="taxonomic scope" value="Bacteria"/>
</dbReference>
<protein>
    <submittedName>
        <fullName evidence="4">Predicted acyltransferase</fullName>
    </submittedName>
</protein>
<organism evidence="4 5">
    <name type="scientific">Kytococcus sedentarius (strain ATCC 14392 / DSM 20547 / JCM 11482 / CCUG 33030 / NBRC 15357 / NCTC 11040 / CCM 314 / 541)</name>
    <name type="common">Micrococcus sedentarius</name>
    <dbReference type="NCBI Taxonomy" id="478801"/>
    <lineage>
        <taxon>Bacteria</taxon>
        <taxon>Bacillati</taxon>
        <taxon>Actinomycetota</taxon>
        <taxon>Actinomycetes</taxon>
        <taxon>Micrococcales</taxon>
        <taxon>Kytococcaceae</taxon>
        <taxon>Kytococcus</taxon>
    </lineage>
</organism>
<dbReference type="AlphaFoldDB" id="C7NLY7"/>
<dbReference type="InterPro" id="IPR016181">
    <property type="entry name" value="Acyl_CoA_acyltransferase"/>
</dbReference>
<dbReference type="PANTHER" id="PTHR43877:SF1">
    <property type="entry name" value="ACETYLTRANSFERASE"/>
    <property type="match status" value="1"/>
</dbReference>
<evidence type="ECO:0000313" key="5">
    <source>
        <dbReference type="Proteomes" id="UP000006666"/>
    </source>
</evidence>
<keyword evidence="5" id="KW-1185">Reference proteome</keyword>
<name>C7NLY7_KYTSD</name>
<dbReference type="GO" id="GO:0016747">
    <property type="term" value="F:acyltransferase activity, transferring groups other than amino-acyl groups"/>
    <property type="evidence" value="ECO:0007669"/>
    <property type="project" value="InterPro"/>
</dbReference>
<proteinExistence type="predicted"/>